<comment type="caution">
    <text evidence="1">The sequence shown here is derived from an EMBL/GenBank/DDBJ whole genome shotgun (WGS) entry which is preliminary data.</text>
</comment>
<proteinExistence type="predicted"/>
<name>A0A2T6BUQ9_9FLAO</name>
<dbReference type="AlphaFoldDB" id="A0A2T6BUQ9"/>
<reference evidence="1 2" key="1">
    <citation type="submission" date="2018-04" db="EMBL/GenBank/DDBJ databases">
        <title>Genomic Encyclopedia of Archaeal and Bacterial Type Strains, Phase II (KMG-II): from individual species to whole genera.</title>
        <authorList>
            <person name="Goeker M."/>
        </authorList>
    </citation>
    <scope>NUCLEOTIDE SEQUENCE [LARGE SCALE GENOMIC DNA]</scope>
    <source>
        <strain evidence="1 2">DSM 25731</strain>
    </source>
</reference>
<evidence type="ECO:0000313" key="1">
    <source>
        <dbReference type="EMBL" id="PTX59810.1"/>
    </source>
</evidence>
<gene>
    <name evidence="1" type="ORF">C8N46_108123</name>
</gene>
<dbReference type="Proteomes" id="UP000244090">
    <property type="component" value="Unassembled WGS sequence"/>
</dbReference>
<dbReference type="EMBL" id="QBKT01000008">
    <property type="protein sequence ID" value="PTX59810.1"/>
    <property type="molecule type" value="Genomic_DNA"/>
</dbReference>
<accession>A0A2T6BUQ9</accession>
<evidence type="ECO:0000313" key="2">
    <source>
        <dbReference type="Proteomes" id="UP000244090"/>
    </source>
</evidence>
<organism evidence="1 2">
    <name type="scientific">Kordia periserrulae</name>
    <dbReference type="NCBI Taxonomy" id="701523"/>
    <lineage>
        <taxon>Bacteria</taxon>
        <taxon>Pseudomonadati</taxon>
        <taxon>Bacteroidota</taxon>
        <taxon>Flavobacteriia</taxon>
        <taxon>Flavobacteriales</taxon>
        <taxon>Flavobacteriaceae</taxon>
        <taxon>Kordia</taxon>
    </lineage>
</organism>
<keyword evidence="2" id="KW-1185">Reference proteome</keyword>
<protein>
    <submittedName>
        <fullName evidence="1">Uncharacterized protein</fullName>
    </submittedName>
</protein>
<dbReference type="OrthoDB" id="1421592at2"/>
<dbReference type="RefSeq" id="WP_108115962.1">
    <property type="nucleotide sequence ID" value="NZ_QBKT01000008.1"/>
</dbReference>
<sequence>MKNSIYILFLLGVAFSFSQEEKKQFNGEIHAIFKTVLHNEDAFQKDAENYLRISDSIVANDFLSNPDSSRNSQYANLEDRLSSNRIANMIALDYNTGNDWRRPKFNRWILSDTMIKVYEFHEKPFLLDRETGQYLNRYTYKPLSAERVLSEYRFHNSSYKNIVVDKEDTKTIAGVECFKIIVSYDDRKFIGFNQNYVVIHEMYVTDKIKSKYNPLENNLNILNTYFPMYVKSYATGLKGRYFEKQIVKLADESNANEKQLATLFKKTKDSLLSEYKLLIESQKAKERATYSPKEEKKNLYHLQNNWTY</sequence>